<accession>A0AAV7F2P5</accession>
<evidence type="ECO:0000313" key="4">
    <source>
        <dbReference type="Proteomes" id="UP000825729"/>
    </source>
</evidence>
<comment type="caution">
    <text evidence="3">The sequence shown here is derived from an EMBL/GenBank/DDBJ whole genome shotgun (WGS) entry which is preliminary data.</text>
</comment>
<dbReference type="InterPro" id="IPR036163">
    <property type="entry name" value="HMA_dom_sf"/>
</dbReference>
<dbReference type="EMBL" id="JAINDJ010000003">
    <property type="protein sequence ID" value="KAG9455420.1"/>
    <property type="molecule type" value="Genomic_DNA"/>
</dbReference>
<keyword evidence="4" id="KW-1185">Reference proteome</keyword>
<evidence type="ECO:0000256" key="1">
    <source>
        <dbReference type="ARBA" id="ARBA00022723"/>
    </source>
</evidence>
<dbReference type="GO" id="GO:0046872">
    <property type="term" value="F:metal ion binding"/>
    <property type="evidence" value="ECO:0007669"/>
    <property type="project" value="UniProtKB-KW"/>
</dbReference>
<dbReference type="PANTHER" id="PTHR22814:SF306">
    <property type="entry name" value="HEAVY METAL-ASSOCIATED ISOPRENYLATED PLANT PROTEIN 45"/>
    <property type="match status" value="1"/>
</dbReference>
<proteinExistence type="predicted"/>
<dbReference type="PROSITE" id="PS50846">
    <property type="entry name" value="HMA_2"/>
    <property type="match status" value="1"/>
</dbReference>
<name>A0AAV7F2P5_ARIFI</name>
<evidence type="ECO:0000313" key="3">
    <source>
        <dbReference type="EMBL" id="KAG9455420.1"/>
    </source>
</evidence>
<dbReference type="CDD" id="cd00371">
    <property type="entry name" value="HMA"/>
    <property type="match status" value="1"/>
</dbReference>
<dbReference type="SUPFAM" id="SSF55008">
    <property type="entry name" value="HMA, heavy metal-associated domain"/>
    <property type="match status" value="1"/>
</dbReference>
<evidence type="ECO:0000259" key="2">
    <source>
        <dbReference type="PROSITE" id="PS50846"/>
    </source>
</evidence>
<sequence length="149" mass="17433">MFGCFGHRTIKTYTSSLSIVELKVHMDCTGCEERVRKAITKLDGVDSIDIDMDRQKVTVTGYVDQKKVLKVVRRAGKKAEYWPSPYDSQYYPYIAEYHDDPTYTSSYNYYRHGYNLEYGEFPDMPYSHIIDDNMFAVFNEENVHACTIM</sequence>
<feature type="domain" description="HMA" evidence="2">
    <location>
        <begin position="17"/>
        <end position="80"/>
    </location>
</feature>
<dbReference type="InterPro" id="IPR006121">
    <property type="entry name" value="HMA_dom"/>
</dbReference>
<dbReference type="Proteomes" id="UP000825729">
    <property type="component" value="Unassembled WGS sequence"/>
</dbReference>
<reference evidence="3 4" key="1">
    <citation type="submission" date="2021-07" db="EMBL/GenBank/DDBJ databases">
        <title>The Aristolochia fimbriata genome: insights into angiosperm evolution, floral development and chemical biosynthesis.</title>
        <authorList>
            <person name="Jiao Y."/>
        </authorList>
    </citation>
    <scope>NUCLEOTIDE SEQUENCE [LARGE SCALE GENOMIC DNA]</scope>
    <source>
        <strain evidence="3">IBCAS-2021</strain>
        <tissue evidence="3">Leaf</tissue>
    </source>
</reference>
<protein>
    <recommendedName>
        <fullName evidence="2">HMA domain-containing protein</fullName>
    </recommendedName>
</protein>
<keyword evidence="1" id="KW-0479">Metal-binding</keyword>
<dbReference type="AlphaFoldDB" id="A0AAV7F2P5"/>
<dbReference type="Pfam" id="PF00403">
    <property type="entry name" value="HMA"/>
    <property type="match status" value="1"/>
</dbReference>
<dbReference type="Gene3D" id="3.30.70.100">
    <property type="match status" value="1"/>
</dbReference>
<organism evidence="3 4">
    <name type="scientific">Aristolochia fimbriata</name>
    <name type="common">White veined hardy Dutchman's pipe vine</name>
    <dbReference type="NCBI Taxonomy" id="158543"/>
    <lineage>
        <taxon>Eukaryota</taxon>
        <taxon>Viridiplantae</taxon>
        <taxon>Streptophyta</taxon>
        <taxon>Embryophyta</taxon>
        <taxon>Tracheophyta</taxon>
        <taxon>Spermatophyta</taxon>
        <taxon>Magnoliopsida</taxon>
        <taxon>Magnoliidae</taxon>
        <taxon>Piperales</taxon>
        <taxon>Aristolochiaceae</taxon>
        <taxon>Aristolochia</taxon>
    </lineage>
</organism>
<dbReference type="FunFam" id="3.30.70.100:FF:000008">
    <property type="entry name" value="Copper transport protein ATOX1"/>
    <property type="match status" value="1"/>
</dbReference>
<gene>
    <name evidence="3" type="ORF">H6P81_008324</name>
</gene>
<dbReference type="PANTHER" id="PTHR22814">
    <property type="entry name" value="COPPER TRANSPORT PROTEIN ATOX1-RELATED"/>
    <property type="match status" value="1"/>
</dbReference>